<evidence type="ECO:0008006" key="3">
    <source>
        <dbReference type="Google" id="ProtNLM"/>
    </source>
</evidence>
<reference evidence="1 2" key="1">
    <citation type="submission" date="2017-07" db="EMBL/GenBank/DDBJ databases">
        <title>Draft whole genome sequences of clinical Proprionibacteriaceae strains.</title>
        <authorList>
            <person name="Bernier A.-M."/>
            <person name="Bernard K."/>
            <person name="Domingo M.-C."/>
        </authorList>
    </citation>
    <scope>NUCLEOTIDE SEQUENCE [LARGE SCALE GENOMIC DNA]</scope>
    <source>
        <strain evidence="1 2">NML 160184</strain>
    </source>
</reference>
<comment type="caution">
    <text evidence="1">The sequence shown here is derived from an EMBL/GenBank/DDBJ whole genome shotgun (WGS) entry which is preliminary data.</text>
</comment>
<sequence>MNIQPGDRLWIHATEGVRADIAEDIADGVELVDGAEGATVVCVALRAKADFDQLFANHSDKLPNFRAVWLAYPRGSRAGLDEETLGDLLETRGWKLGGHVAIDDLWSAVEALQA</sequence>
<dbReference type="AlphaFoldDB" id="A0A255E1F8"/>
<accession>A0A255E1F8</accession>
<dbReference type="EMBL" id="NMVI01000025">
    <property type="protein sequence ID" value="OYN85336.1"/>
    <property type="molecule type" value="Genomic_DNA"/>
</dbReference>
<protein>
    <recommendedName>
        <fullName evidence="3">DUF3052 domain-containing protein</fullName>
    </recommendedName>
</protein>
<proteinExistence type="predicted"/>
<organism evidence="1 2">
    <name type="scientific">Parenemella sanctibonifatiensis</name>
    <dbReference type="NCBI Taxonomy" id="2016505"/>
    <lineage>
        <taxon>Bacteria</taxon>
        <taxon>Bacillati</taxon>
        <taxon>Actinomycetota</taxon>
        <taxon>Actinomycetes</taxon>
        <taxon>Propionibacteriales</taxon>
        <taxon>Propionibacteriaceae</taxon>
        <taxon>Parenemella</taxon>
    </lineage>
</organism>
<gene>
    <name evidence="1" type="ORF">CGZ92_11095</name>
</gene>
<evidence type="ECO:0000313" key="2">
    <source>
        <dbReference type="Proteomes" id="UP000216533"/>
    </source>
</evidence>
<name>A0A255E1F8_9ACTN</name>
<dbReference type="Proteomes" id="UP000216533">
    <property type="component" value="Unassembled WGS sequence"/>
</dbReference>
<evidence type="ECO:0000313" key="1">
    <source>
        <dbReference type="EMBL" id="OYN85336.1"/>
    </source>
</evidence>